<evidence type="ECO:0000313" key="1">
    <source>
        <dbReference type="EMBL" id="MFD2872356.1"/>
    </source>
</evidence>
<gene>
    <name evidence="1" type="ORF">ACFS5N_07760</name>
</gene>
<reference evidence="2" key="1">
    <citation type="journal article" date="2019" name="Int. J. Syst. Evol. Microbiol.">
        <title>The Global Catalogue of Microorganisms (GCM) 10K type strain sequencing project: providing services to taxonomists for standard genome sequencing and annotation.</title>
        <authorList>
            <consortium name="The Broad Institute Genomics Platform"/>
            <consortium name="The Broad Institute Genome Sequencing Center for Infectious Disease"/>
            <person name="Wu L."/>
            <person name="Ma J."/>
        </authorList>
    </citation>
    <scope>NUCLEOTIDE SEQUENCE [LARGE SCALE GENOMIC DNA]</scope>
    <source>
        <strain evidence="2">KCTC 22437</strain>
    </source>
</reference>
<comment type="caution">
    <text evidence="1">The sequence shown here is derived from an EMBL/GenBank/DDBJ whole genome shotgun (WGS) entry which is preliminary data.</text>
</comment>
<proteinExistence type="predicted"/>
<accession>A0ABW5YC29</accession>
<dbReference type="SUPFAM" id="SSF82185">
    <property type="entry name" value="Histone H3 K4-specific methyltransferase SET7/9 N-terminal domain"/>
    <property type="match status" value="1"/>
</dbReference>
<dbReference type="RefSeq" id="WP_377183950.1">
    <property type="nucleotide sequence ID" value="NZ_JBHUPD010000002.1"/>
</dbReference>
<dbReference type="Gene3D" id="2.20.110.10">
    <property type="entry name" value="Histone H3 K4-specific methyltransferase SET7/9 N-terminal domain"/>
    <property type="match status" value="1"/>
</dbReference>
<dbReference type="Proteomes" id="UP001597557">
    <property type="component" value="Unassembled WGS sequence"/>
</dbReference>
<organism evidence="1 2">
    <name type="scientific">Mucilaginibacter ximonensis</name>
    <dbReference type="NCBI Taxonomy" id="538021"/>
    <lineage>
        <taxon>Bacteria</taxon>
        <taxon>Pseudomonadati</taxon>
        <taxon>Bacteroidota</taxon>
        <taxon>Sphingobacteriia</taxon>
        <taxon>Sphingobacteriales</taxon>
        <taxon>Sphingobacteriaceae</taxon>
        <taxon>Mucilaginibacter</taxon>
    </lineage>
</organism>
<evidence type="ECO:0000313" key="2">
    <source>
        <dbReference type="Proteomes" id="UP001597557"/>
    </source>
</evidence>
<dbReference type="EMBL" id="JBHUPD010000002">
    <property type="protein sequence ID" value="MFD2872356.1"/>
    <property type="molecule type" value="Genomic_DNA"/>
</dbReference>
<sequence length="381" mass="42722">MKRLSPIVVITAELICNCVQAYGQANHRRNVHFNFIEKDSIKLAYNEDFDLIEDSCSQATRYAHYNMQMRKFTGPVKDVSRLDPKIILTEGTYSASGTKEGPFITHYVNGQVQAKGNFANNNFDGHWDLYYDDGKPRLSFDAKDNGKDITITDAWDATGKKLVENGKGKYSTTTSGLTWEGHLLAGKPEGSWDIYRTDDVTKNPIETEKYKGGIFQRGKSPIGEYTDAPRMVLVSPAMLPFVRAEALKISARGCDDGPAKHIVYVQYKEGMDNYSQALINIVSSVFRRIDLKHFSNGFDIEGEVNDLGFLTNLSSVNSFNQDVSNALIYGLKQTPALEAASINGHKVNEKVKFTFSFSEGLYRFNYRFGEVVDRSAEVAKK</sequence>
<name>A0ABW5YC29_9SPHI</name>
<keyword evidence="2" id="KW-1185">Reference proteome</keyword>
<protein>
    <submittedName>
        <fullName evidence="1">Toxin-antitoxin system YwqK family antitoxin</fullName>
    </submittedName>
</protein>